<dbReference type="EMBL" id="FO082051">
    <property type="protein sequence ID" value="CCE81690.1"/>
    <property type="molecule type" value="Genomic_DNA"/>
</dbReference>
<keyword evidence="3" id="KW-1185">Reference proteome</keyword>
<reference evidence="2 3" key="1">
    <citation type="journal article" date="2012" name="G3 (Bethesda)">
        <title>Pichia sorbitophila, an interspecies yeast hybrid reveals early steps of genome resolution following polyploidization.</title>
        <authorList>
            <person name="Leh Louis V."/>
            <person name="Despons L."/>
            <person name="Friedrich A."/>
            <person name="Martin T."/>
            <person name="Durrens P."/>
            <person name="Casaregola S."/>
            <person name="Neuveglise C."/>
            <person name="Fairhead C."/>
            <person name="Marck C."/>
            <person name="Cruz J.A."/>
            <person name="Straub M.L."/>
            <person name="Kugler V."/>
            <person name="Sacerdot C."/>
            <person name="Uzunov Z."/>
            <person name="Thierry A."/>
            <person name="Weiss S."/>
            <person name="Bleykasten C."/>
            <person name="De Montigny J."/>
            <person name="Jacques N."/>
            <person name="Jung P."/>
            <person name="Lemaire M."/>
            <person name="Mallet S."/>
            <person name="Morel G."/>
            <person name="Richard G.F."/>
            <person name="Sarkar A."/>
            <person name="Savel G."/>
            <person name="Schacherer J."/>
            <person name="Seret M.L."/>
            <person name="Talla E."/>
            <person name="Samson G."/>
            <person name="Jubin C."/>
            <person name="Poulain J."/>
            <person name="Vacherie B."/>
            <person name="Barbe V."/>
            <person name="Pelletier E."/>
            <person name="Sherman D.J."/>
            <person name="Westhof E."/>
            <person name="Weissenbach J."/>
            <person name="Baret P.V."/>
            <person name="Wincker P."/>
            <person name="Gaillardin C."/>
            <person name="Dujon B."/>
            <person name="Souciet J.L."/>
        </authorList>
    </citation>
    <scope>NUCLEOTIDE SEQUENCE [LARGE SCALE GENOMIC DNA]</scope>
    <source>
        <strain evidence="3">ATCC MYA-4447 / BCRC 22081 / CBS 7064 / NBRC 10061 / NRRL Y-12695</strain>
    </source>
</reference>
<evidence type="ECO:0000313" key="3">
    <source>
        <dbReference type="Proteomes" id="UP000005222"/>
    </source>
</evidence>
<organism evidence="2 3">
    <name type="scientific">Pichia sorbitophila (strain ATCC MYA-4447 / BCRC 22081 / CBS 7064 / NBRC 10061 / NRRL Y-12695)</name>
    <name type="common">Hybrid yeast</name>
    <dbReference type="NCBI Taxonomy" id="559304"/>
    <lineage>
        <taxon>Eukaryota</taxon>
        <taxon>Fungi</taxon>
        <taxon>Dikarya</taxon>
        <taxon>Ascomycota</taxon>
        <taxon>Saccharomycotina</taxon>
        <taxon>Pichiomycetes</taxon>
        <taxon>Debaryomycetaceae</taxon>
        <taxon>Millerozyma</taxon>
    </lineage>
</organism>
<protein>
    <submittedName>
        <fullName evidence="2">Piso0_002353 protein</fullName>
    </submittedName>
</protein>
<dbReference type="AlphaFoldDB" id="G8YEU1"/>
<dbReference type="InParanoid" id="G8YEU1"/>
<feature type="region of interest" description="Disordered" evidence="1">
    <location>
        <begin position="38"/>
        <end position="107"/>
    </location>
</feature>
<dbReference type="Proteomes" id="UP000005222">
    <property type="component" value="Chromosome I"/>
</dbReference>
<feature type="region of interest" description="Disordered" evidence="1">
    <location>
        <begin position="159"/>
        <end position="187"/>
    </location>
</feature>
<sequence>MPHGSHSAPFGHQGGCFLGGSLCVRASGPGERCTVPTPRCLHTHGAPENTTETRRTAAESQRSASSAHTAGLAPSSSSTSLVPSRLSGQAGGQAWPPAYGDSRNHHARAPRRPAAWVLPPCVTWIERSCKSNTQPSHSPTEPVVSYAQPVAVDPGYHQRQLKNTPAAPNTSRKSTTRPSSRLARHWTRRQPDREAGFWWFFR</sequence>
<evidence type="ECO:0000256" key="1">
    <source>
        <dbReference type="SAM" id="MobiDB-lite"/>
    </source>
</evidence>
<name>G8YEU1_PICSO</name>
<dbReference type="HOGENOM" id="CLU_1355086_0_0_1"/>
<feature type="compositionally biased region" description="Low complexity" evidence="1">
    <location>
        <begin position="69"/>
        <end position="88"/>
    </location>
</feature>
<evidence type="ECO:0000313" key="2">
    <source>
        <dbReference type="EMBL" id="CCE81690.1"/>
    </source>
</evidence>
<proteinExistence type="predicted"/>
<feature type="compositionally biased region" description="Low complexity" evidence="1">
    <location>
        <begin position="170"/>
        <end position="181"/>
    </location>
</feature>
<gene>
    <name evidence="2" type="primary">Piso0_002353</name>
    <name evidence="2" type="ORF">GNLVRS01_PISO0I08368g</name>
</gene>
<accession>G8YEU1</accession>